<evidence type="ECO:0000259" key="2">
    <source>
        <dbReference type="SMART" id="SM00903"/>
    </source>
</evidence>
<name>A0A0D1BV38_MYCMD</name>
<dbReference type="SMART" id="SM00903">
    <property type="entry name" value="Flavin_Reduct"/>
    <property type="match status" value="1"/>
</dbReference>
<dbReference type="VEuPathDB" id="FungiDB:UMAG_06046"/>
<dbReference type="RefSeq" id="XP_011392410.1">
    <property type="nucleotide sequence ID" value="XM_011394108.1"/>
</dbReference>
<keyword evidence="1" id="KW-0560">Oxidoreductase</keyword>
<organism evidence="3 4">
    <name type="scientific">Mycosarcoma maydis</name>
    <name type="common">Corn smut fungus</name>
    <name type="synonym">Ustilago maydis</name>
    <dbReference type="NCBI Taxonomy" id="5270"/>
    <lineage>
        <taxon>Eukaryota</taxon>
        <taxon>Fungi</taxon>
        <taxon>Dikarya</taxon>
        <taxon>Basidiomycota</taxon>
        <taxon>Ustilaginomycotina</taxon>
        <taxon>Ustilaginomycetes</taxon>
        <taxon>Ustilaginales</taxon>
        <taxon>Ustilaginaceae</taxon>
        <taxon>Mycosarcoma</taxon>
    </lineage>
</organism>
<dbReference type="InterPro" id="IPR002563">
    <property type="entry name" value="Flavin_Rdtase-like_dom"/>
</dbReference>
<dbReference type="KEGG" id="uma:UMAG_06046"/>
<dbReference type="Pfam" id="PF01613">
    <property type="entry name" value="Flavin_Reduct"/>
    <property type="match status" value="1"/>
</dbReference>
<dbReference type="InterPro" id="IPR050268">
    <property type="entry name" value="NADH-dep_flavin_reductase"/>
</dbReference>
<evidence type="ECO:0000313" key="3">
    <source>
        <dbReference type="EMBL" id="KIS65957.1"/>
    </source>
</evidence>
<keyword evidence="4" id="KW-1185">Reference proteome</keyword>
<reference evidence="3 4" key="1">
    <citation type="journal article" date="2006" name="Nature">
        <title>Insights from the genome of the biotrophic fungal plant pathogen Ustilago maydis.</title>
        <authorList>
            <person name="Kamper J."/>
            <person name="Kahmann R."/>
            <person name="Bolker M."/>
            <person name="Ma L.J."/>
            <person name="Brefort T."/>
            <person name="Saville B.J."/>
            <person name="Banuett F."/>
            <person name="Kronstad J.W."/>
            <person name="Gold S.E."/>
            <person name="Muller O."/>
            <person name="Perlin M.H."/>
            <person name="Wosten H.A."/>
            <person name="de Vries R."/>
            <person name="Ruiz-Herrera J."/>
            <person name="Reynaga-Pena C.G."/>
            <person name="Snetselaar K."/>
            <person name="McCann M."/>
            <person name="Perez-Martin J."/>
            <person name="Feldbrugge M."/>
            <person name="Basse C.W."/>
            <person name="Steinberg G."/>
            <person name="Ibeas J.I."/>
            <person name="Holloman W."/>
            <person name="Guzman P."/>
            <person name="Farman M."/>
            <person name="Stajich J.E."/>
            <person name="Sentandreu R."/>
            <person name="Gonzalez-Prieto J.M."/>
            <person name="Kennell J.C."/>
            <person name="Molina L."/>
            <person name="Schirawski J."/>
            <person name="Mendoza-Mendoza A."/>
            <person name="Greilinger D."/>
            <person name="Munch K."/>
            <person name="Rossel N."/>
            <person name="Scherer M."/>
            <person name="Vranes M."/>
            <person name="Ladendorf O."/>
            <person name="Vincon V."/>
            <person name="Fuchs U."/>
            <person name="Sandrock B."/>
            <person name="Meng S."/>
            <person name="Ho E.C."/>
            <person name="Cahill M.J."/>
            <person name="Boyce K.J."/>
            <person name="Klose J."/>
            <person name="Klosterman S.J."/>
            <person name="Deelstra H.J."/>
            <person name="Ortiz-Castellanos L."/>
            <person name="Li W."/>
            <person name="Sanchez-Alonso P."/>
            <person name="Schreier P.H."/>
            <person name="Hauser-Hahn I."/>
            <person name="Vaupel M."/>
            <person name="Koopmann E."/>
            <person name="Friedrich G."/>
            <person name="Voss H."/>
            <person name="Schluter T."/>
            <person name="Margolis J."/>
            <person name="Platt D."/>
            <person name="Swimmer C."/>
            <person name="Gnirke A."/>
            <person name="Chen F."/>
            <person name="Vysotskaia V."/>
            <person name="Mannhaupt G."/>
            <person name="Guldener U."/>
            <person name="Munsterkotter M."/>
            <person name="Haase D."/>
            <person name="Oesterheld M."/>
            <person name="Mewes H.W."/>
            <person name="Mauceli E.W."/>
            <person name="DeCaprio D."/>
            <person name="Wade C.M."/>
            <person name="Butler J."/>
            <person name="Young S."/>
            <person name="Jaffe D.B."/>
            <person name="Calvo S."/>
            <person name="Nusbaum C."/>
            <person name="Galagan J."/>
            <person name="Birren B.W."/>
        </authorList>
    </citation>
    <scope>NUCLEOTIDE SEQUENCE [LARGE SCALE GENOMIC DNA]</scope>
    <source>
        <strain evidence="4">DSM 14603 / FGSC 9021 / UM521</strain>
    </source>
</reference>
<dbReference type="SUPFAM" id="SSF50475">
    <property type="entry name" value="FMN-binding split barrel"/>
    <property type="match status" value="1"/>
</dbReference>
<dbReference type="EMBL" id="CM003160">
    <property type="protein sequence ID" value="KIS65957.1"/>
    <property type="molecule type" value="Genomic_DNA"/>
</dbReference>
<sequence>MLPGVTAAMAASTRASTSKVTLEASIPFAVRHRSPQTTTCRLWSRRHFSSCRTWRSVPKPSPPQPQTSDVISTSIRSLMRESAQPVALVTTFLPPTKSSQRQLHAATLSSFTSISLDPNLVCFSMKTPSKLADALASHVSRRSQAGGEGVDFVVNVLSRSQADLAAAYAVPGTPPLDYSETIQKGEQDHPLRQAGLVQVHLYGEAVPMVNGSLGALACTVVESIDLDRYRNADGGEPIPDAIQVRSSRLYIARVVHVFTPTDASRQPLVYHRQKFVSTSNISST</sequence>
<protein>
    <recommendedName>
        <fullName evidence="2">Flavin reductase like domain-containing protein</fullName>
    </recommendedName>
</protein>
<evidence type="ECO:0000256" key="1">
    <source>
        <dbReference type="ARBA" id="ARBA00023002"/>
    </source>
</evidence>
<dbReference type="GeneID" id="23565761"/>
<gene>
    <name evidence="3" type="ORF">UMAG_06046</name>
</gene>
<dbReference type="OrthoDB" id="2015405at2759"/>
<dbReference type="InterPro" id="IPR012349">
    <property type="entry name" value="Split_barrel_FMN-bd"/>
</dbReference>
<dbReference type="PANTHER" id="PTHR30466:SF1">
    <property type="entry name" value="FMN REDUCTASE (NADH) RUTF"/>
    <property type="match status" value="1"/>
</dbReference>
<accession>A0A0D1BV38</accession>
<proteinExistence type="predicted"/>
<feature type="domain" description="Flavin reductase like" evidence="2">
    <location>
        <begin position="79"/>
        <end position="277"/>
    </location>
</feature>
<evidence type="ECO:0000313" key="4">
    <source>
        <dbReference type="Proteomes" id="UP000000561"/>
    </source>
</evidence>
<dbReference type="AlphaFoldDB" id="A0A0D1BV38"/>
<dbReference type="STRING" id="237631.A0A0D1BV38"/>
<dbReference type="GO" id="GO:0010181">
    <property type="term" value="F:FMN binding"/>
    <property type="evidence" value="ECO:0007669"/>
    <property type="project" value="InterPro"/>
</dbReference>
<dbReference type="GO" id="GO:0042602">
    <property type="term" value="F:riboflavin reductase (NADPH) activity"/>
    <property type="evidence" value="ECO:0000318"/>
    <property type="project" value="GO_Central"/>
</dbReference>
<dbReference type="OMA" id="WPLHDLD"/>
<dbReference type="eggNOG" id="ENOG502SF77">
    <property type="taxonomic scope" value="Eukaryota"/>
</dbReference>
<dbReference type="PANTHER" id="PTHR30466">
    <property type="entry name" value="FLAVIN REDUCTASE"/>
    <property type="match status" value="1"/>
</dbReference>
<dbReference type="InParanoid" id="A0A0D1BV38"/>
<dbReference type="Proteomes" id="UP000000561">
    <property type="component" value="Chromosome 21"/>
</dbReference>
<dbReference type="Gene3D" id="2.30.110.10">
    <property type="entry name" value="Electron Transport, Fmn-binding Protein, Chain A"/>
    <property type="match status" value="1"/>
</dbReference>